<dbReference type="AlphaFoldDB" id="M5BNI3"/>
<evidence type="ECO:0000313" key="1">
    <source>
        <dbReference type="EMBL" id="CCO27860.1"/>
    </source>
</evidence>
<proteinExistence type="predicted"/>
<comment type="caution">
    <text evidence="1">The sequence shown here is derived from an EMBL/GenBank/DDBJ whole genome shotgun (WGS) entry which is preliminary data.</text>
</comment>
<reference evidence="1 2" key="1">
    <citation type="journal article" date="2013" name="J. Biotechnol.">
        <title>Establishment and interpretation of the genome sequence of the phytopathogenic fungus Rhizoctonia solani AG1-IB isolate 7/3/14.</title>
        <authorList>
            <person name="Wibberg D.W."/>
            <person name="Jelonek L.J."/>
            <person name="Rupp O.R."/>
            <person name="Hennig M.H."/>
            <person name="Eikmeyer F.E."/>
            <person name="Goesmann A.G."/>
            <person name="Hartmann A.H."/>
            <person name="Borriss R.B."/>
            <person name="Grosch R.G."/>
            <person name="Puehler A.P."/>
            <person name="Schlueter A.S."/>
        </authorList>
    </citation>
    <scope>NUCLEOTIDE SEQUENCE [LARGE SCALE GENOMIC DNA]</scope>
    <source>
        <strain evidence="2">AG1-IB / isolate 7/3/14</strain>
    </source>
</reference>
<gene>
    <name evidence="1" type="ORF">BN14_01849</name>
</gene>
<dbReference type="HOGENOM" id="CLU_1579576_0_0_1"/>
<evidence type="ECO:0000313" key="2">
    <source>
        <dbReference type="Proteomes" id="UP000012065"/>
    </source>
</evidence>
<dbReference type="Proteomes" id="UP000012065">
    <property type="component" value="Unassembled WGS sequence"/>
</dbReference>
<dbReference type="EMBL" id="CAOJ01002526">
    <property type="protein sequence ID" value="CCO27860.1"/>
    <property type="molecule type" value="Genomic_DNA"/>
</dbReference>
<protein>
    <submittedName>
        <fullName evidence="1">Uncharacterized protein</fullName>
    </submittedName>
</protein>
<sequence>MVANTSSLRAPVEALAQPERAQELQPQTYYMSWAWLGFLHSLSLASQSSQLFLRPLTSTRTAIVTSFGGAVKAVAYHTVVFGELSFLLSITAAAGTGTPHLDLALLPGPSGMTLSALPAGAGTTPAFRASPSLRLRFPVLRLGPYTEKIKYKSNVGPHTFGGPPGHAVC</sequence>
<name>M5BNI3_THACB</name>
<organism evidence="1 2">
    <name type="scientific">Thanatephorus cucumeris (strain AG1-IB / isolate 7/3/14)</name>
    <name type="common">Lettuce bottom rot fungus</name>
    <name type="synonym">Rhizoctonia solani</name>
    <dbReference type="NCBI Taxonomy" id="1108050"/>
    <lineage>
        <taxon>Eukaryota</taxon>
        <taxon>Fungi</taxon>
        <taxon>Dikarya</taxon>
        <taxon>Basidiomycota</taxon>
        <taxon>Agaricomycotina</taxon>
        <taxon>Agaricomycetes</taxon>
        <taxon>Cantharellales</taxon>
        <taxon>Ceratobasidiaceae</taxon>
        <taxon>Rhizoctonia</taxon>
        <taxon>Rhizoctonia solani AG-1</taxon>
    </lineage>
</organism>
<accession>M5BNI3</accession>